<keyword evidence="2" id="KW-1185">Reference proteome</keyword>
<name>A0ABV7RL27_9GAMM</name>
<evidence type="ECO:0000313" key="2">
    <source>
        <dbReference type="Proteomes" id="UP001595740"/>
    </source>
</evidence>
<dbReference type="Proteomes" id="UP001595740">
    <property type="component" value="Unassembled WGS sequence"/>
</dbReference>
<organism evidence="1 2">
    <name type="scientific">Lysobacter cavernae</name>
    <dbReference type="NCBI Taxonomy" id="1685901"/>
    <lineage>
        <taxon>Bacteria</taxon>
        <taxon>Pseudomonadati</taxon>
        <taxon>Pseudomonadota</taxon>
        <taxon>Gammaproteobacteria</taxon>
        <taxon>Lysobacterales</taxon>
        <taxon>Lysobacteraceae</taxon>
        <taxon>Lysobacter</taxon>
    </lineage>
</organism>
<protein>
    <recommendedName>
        <fullName evidence="3">Carbohydrate kinase FGGY N-terminal domain-containing protein</fullName>
    </recommendedName>
</protein>
<dbReference type="RefSeq" id="WP_386756810.1">
    <property type="nucleotide sequence ID" value="NZ_JBHRXK010000001.1"/>
</dbReference>
<gene>
    <name evidence="1" type="ORF">ACFOLC_00875</name>
</gene>
<evidence type="ECO:0008006" key="3">
    <source>
        <dbReference type="Google" id="ProtNLM"/>
    </source>
</evidence>
<dbReference type="EMBL" id="JBHRXK010000001">
    <property type="protein sequence ID" value="MFC3549563.1"/>
    <property type="molecule type" value="Genomic_DNA"/>
</dbReference>
<accession>A0ABV7RL27</accession>
<sequence>MAIESVDLYSNIIPIHAISRGCRPENCSTDQQAIAEIDRAQPIRLGNVWVMAATIASDLLAAQGMALGGPHVVTIDTGGTIEAIGPDHPEYGARLSAPGFVGAVSAATTIERLAGRMRQAALAS</sequence>
<comment type="caution">
    <text evidence="1">The sequence shown here is derived from an EMBL/GenBank/DDBJ whole genome shotgun (WGS) entry which is preliminary data.</text>
</comment>
<proteinExistence type="predicted"/>
<reference evidence="2" key="1">
    <citation type="journal article" date="2019" name="Int. J. Syst. Evol. Microbiol.">
        <title>The Global Catalogue of Microorganisms (GCM) 10K type strain sequencing project: providing services to taxonomists for standard genome sequencing and annotation.</title>
        <authorList>
            <consortium name="The Broad Institute Genomics Platform"/>
            <consortium name="The Broad Institute Genome Sequencing Center for Infectious Disease"/>
            <person name="Wu L."/>
            <person name="Ma J."/>
        </authorList>
    </citation>
    <scope>NUCLEOTIDE SEQUENCE [LARGE SCALE GENOMIC DNA]</scope>
    <source>
        <strain evidence="2">KCTC 42875</strain>
    </source>
</reference>
<evidence type="ECO:0000313" key="1">
    <source>
        <dbReference type="EMBL" id="MFC3549563.1"/>
    </source>
</evidence>